<keyword evidence="1" id="KW-1133">Transmembrane helix</keyword>
<feature type="transmembrane region" description="Helical" evidence="1">
    <location>
        <begin position="20"/>
        <end position="39"/>
    </location>
</feature>
<organism evidence="2 3">
    <name type="scientific">Blastococcus saxobsidens</name>
    <dbReference type="NCBI Taxonomy" id="138336"/>
    <lineage>
        <taxon>Bacteria</taxon>
        <taxon>Bacillati</taxon>
        <taxon>Actinomycetota</taxon>
        <taxon>Actinomycetes</taxon>
        <taxon>Geodermatophilales</taxon>
        <taxon>Geodermatophilaceae</taxon>
        <taxon>Blastococcus</taxon>
    </lineage>
</organism>
<comment type="caution">
    <text evidence="2">The sequence shown here is derived from an EMBL/GenBank/DDBJ whole genome shotgun (WGS) entry which is preliminary data.</text>
</comment>
<dbReference type="Proteomes" id="UP000292507">
    <property type="component" value="Unassembled WGS sequence"/>
</dbReference>
<sequence>MSAHEPSPSPSPRAPSGRLVGLLLVGIAVVLLVSSPTWFAGDRVVVGVAQLLVAVVLAAAGAFLLRRAARG</sequence>
<evidence type="ECO:0000256" key="1">
    <source>
        <dbReference type="SAM" id="Phobius"/>
    </source>
</evidence>
<keyword evidence="3" id="KW-1185">Reference proteome</keyword>
<evidence type="ECO:0000313" key="3">
    <source>
        <dbReference type="Proteomes" id="UP000292507"/>
    </source>
</evidence>
<protein>
    <submittedName>
        <fullName evidence="2">Uncharacterized protein</fullName>
    </submittedName>
</protein>
<keyword evidence="1" id="KW-0472">Membrane</keyword>
<proteinExistence type="predicted"/>
<dbReference type="RefSeq" id="WP_104528529.1">
    <property type="nucleotide sequence ID" value="NZ_POQT01000014.1"/>
</dbReference>
<name>A0A4Q7YA55_9ACTN</name>
<accession>A0A4Q7YA55</accession>
<dbReference type="AlphaFoldDB" id="A0A4Q7YA55"/>
<feature type="transmembrane region" description="Helical" evidence="1">
    <location>
        <begin position="45"/>
        <end position="65"/>
    </location>
</feature>
<reference evidence="2 3" key="1">
    <citation type="submission" date="2019-02" db="EMBL/GenBank/DDBJ databases">
        <title>Sequencing the genomes of 1000 actinobacteria strains.</title>
        <authorList>
            <person name="Klenk H.-P."/>
        </authorList>
    </citation>
    <scope>NUCLEOTIDE SEQUENCE [LARGE SCALE GENOMIC DNA]</scope>
    <source>
        <strain evidence="2 3">DSM 44509</strain>
    </source>
</reference>
<gene>
    <name evidence="2" type="ORF">BKA19_3432</name>
</gene>
<keyword evidence="1" id="KW-0812">Transmembrane</keyword>
<dbReference type="EMBL" id="SHKV01000001">
    <property type="protein sequence ID" value="RZU33698.1"/>
    <property type="molecule type" value="Genomic_DNA"/>
</dbReference>
<evidence type="ECO:0000313" key="2">
    <source>
        <dbReference type="EMBL" id="RZU33698.1"/>
    </source>
</evidence>